<proteinExistence type="inferred from homology"/>
<evidence type="ECO:0000313" key="19">
    <source>
        <dbReference type="Proteomes" id="UP000487117"/>
    </source>
</evidence>
<protein>
    <recommendedName>
        <fullName evidence="14">Peptidoglycan D,D-transpeptidase MrdA</fullName>
        <ecNumber evidence="14">3.4.16.4</ecNumber>
    </recommendedName>
    <alternativeName>
        <fullName evidence="14">Penicillin-binding protein 2</fullName>
        <shortName evidence="14">PBP-2</shortName>
    </alternativeName>
</protein>
<gene>
    <name evidence="14 18" type="primary">mrdA</name>
    <name evidence="18" type="ORF">GAK31_02332</name>
</gene>
<dbReference type="GO" id="GO:0009002">
    <property type="term" value="F:serine-type D-Ala-D-Ala carboxypeptidase activity"/>
    <property type="evidence" value="ECO:0007669"/>
    <property type="project" value="UniProtKB-UniRule"/>
</dbReference>
<dbReference type="InterPro" id="IPR036138">
    <property type="entry name" value="PBP_dimer_sf"/>
</dbReference>
<evidence type="ECO:0000256" key="6">
    <source>
        <dbReference type="ARBA" id="ARBA00022670"/>
    </source>
</evidence>
<dbReference type="GO" id="GO:0071555">
    <property type="term" value="P:cell wall organization"/>
    <property type="evidence" value="ECO:0007669"/>
    <property type="project" value="UniProtKB-KW"/>
</dbReference>
<sequence length="693" mass="74370">MSSRRPVKNPHAEGEQFRRRAALGFLGVLVCLVGLGGWYFKLQVLDHDVYATRSDANRIKPRPVVPGRGLIYDRNGRLLAENVPAFRLDVTPDKVKDMDATLAGLAKIMSISAEDIEAFRKARKARRSFLPITLKLRVSDEEMARFAVDRWQFPGVELQPYLTRRYPYGDLFAHIIGYVGRVDEKDLEILGEGNSALTHIGKSGLERYYEQQLRGRVGYEQVETNVQGRAIRTLGRVAAQSGADLRLSIDADLQRAMAAAFGDQEGSAVAIDPRTGEVLAMVSLPSYDPNLFVNGISHADFKALNHNPSRPQFNRLVLGGVAPGSTIKPLIGLAGLDSGVRRPEDRILSTGMFYLPGTSRGWGDANRNGHGWTDLRKSITQSVNTYYYKLALDLGIERFDQYMGFYGFGQPTGIDLTGEIGGVLPSPQYKYKTRKERWYPGDTVNISIGQGDWKVTPLQLVHGVGGIADGQLRTPHLVIEQRASFDAGWTRMPVGESKPVSPSSSNLQAVREGMMGTMQPGGSGARAAAGAPYVMAGKTGTAQVISRRGTAAVNPKSLPMHLRHRALFVGFAPADHPVIALAIAVEGGGYGGSAAAPIARKVFDAWLLGKMPDGLQSLDSERGTTAIGATAFDNGDPASRKAGDEAAAHLSGLPVLVGVPAPAPGQPPGPPPAPDAAALPAPGAPVRPSGVVR</sequence>
<feature type="transmembrane region" description="Helical" evidence="14">
    <location>
        <begin position="21"/>
        <end position="40"/>
    </location>
</feature>
<feature type="region of interest" description="Disordered" evidence="15">
    <location>
        <begin position="658"/>
        <end position="693"/>
    </location>
</feature>
<dbReference type="GO" id="GO:0005886">
    <property type="term" value="C:plasma membrane"/>
    <property type="evidence" value="ECO:0007669"/>
    <property type="project" value="UniProtKB-SubCell"/>
</dbReference>
<dbReference type="PANTHER" id="PTHR30627">
    <property type="entry name" value="PEPTIDOGLYCAN D,D-TRANSPEPTIDASE"/>
    <property type="match status" value="1"/>
</dbReference>
<dbReference type="HAMAP" id="MF_02081">
    <property type="entry name" value="MrdA_transpept"/>
    <property type="match status" value="1"/>
</dbReference>
<evidence type="ECO:0000259" key="17">
    <source>
        <dbReference type="Pfam" id="PF03717"/>
    </source>
</evidence>
<dbReference type="EC" id="3.4.16.4" evidence="14"/>
<dbReference type="GO" id="GO:0071972">
    <property type="term" value="F:peptidoglycan L,D-transpeptidase activity"/>
    <property type="evidence" value="ECO:0007669"/>
    <property type="project" value="TreeGrafter"/>
</dbReference>
<evidence type="ECO:0000313" key="18">
    <source>
        <dbReference type="EMBL" id="KAF1014845.1"/>
    </source>
</evidence>
<evidence type="ECO:0000256" key="3">
    <source>
        <dbReference type="ARBA" id="ARBA00022475"/>
    </source>
</evidence>
<keyword evidence="6 14" id="KW-0645">Protease</keyword>
<keyword evidence="9 14" id="KW-0133">Cell shape</keyword>
<evidence type="ECO:0000259" key="16">
    <source>
        <dbReference type="Pfam" id="PF00905"/>
    </source>
</evidence>
<keyword evidence="4 14" id="KW-0997">Cell inner membrane</keyword>
<feature type="active site" description="Acyl-ester intermediate" evidence="14">
    <location>
        <position position="325"/>
    </location>
</feature>
<dbReference type="InterPro" id="IPR005311">
    <property type="entry name" value="PBP_dimer"/>
</dbReference>
<evidence type="ECO:0000256" key="10">
    <source>
        <dbReference type="ARBA" id="ARBA00022984"/>
    </source>
</evidence>
<evidence type="ECO:0000256" key="7">
    <source>
        <dbReference type="ARBA" id="ARBA00022692"/>
    </source>
</evidence>
<dbReference type="GO" id="GO:0008658">
    <property type="term" value="F:penicillin binding"/>
    <property type="evidence" value="ECO:0007669"/>
    <property type="project" value="UniProtKB-UniRule"/>
</dbReference>
<dbReference type="InterPro" id="IPR001460">
    <property type="entry name" value="PCN-bd_Tpept"/>
</dbReference>
<dbReference type="Gene3D" id="3.30.1390.30">
    <property type="entry name" value="Penicillin-binding protein 2a, domain 3"/>
    <property type="match status" value="1"/>
</dbReference>
<keyword evidence="12 14" id="KW-0472">Membrane</keyword>
<dbReference type="Gene3D" id="3.90.1310.10">
    <property type="entry name" value="Penicillin-binding protein 2a (Domain 2)"/>
    <property type="match status" value="1"/>
</dbReference>
<keyword evidence="7 14" id="KW-0812">Transmembrane</keyword>
<keyword evidence="5 14" id="KW-0121">Carboxypeptidase</keyword>
<comment type="pathway">
    <text evidence="14">Cell wall biogenesis; peptidoglycan biosynthesis.</text>
</comment>
<comment type="catalytic activity">
    <reaction evidence="14">
        <text>Preferential cleavage: (Ac)2-L-Lys-D-Ala-|-D-Ala. Also transpeptidation of peptidyl-alanyl moieties that are N-acyl substituents of D-alanine.</text>
        <dbReference type="EC" id="3.4.16.4"/>
    </reaction>
</comment>
<dbReference type="InterPro" id="IPR017790">
    <property type="entry name" value="Penicillin-binding_protein_2"/>
</dbReference>
<dbReference type="EMBL" id="WNDS01000003">
    <property type="protein sequence ID" value="KAF1014845.1"/>
    <property type="molecule type" value="Genomic_DNA"/>
</dbReference>
<dbReference type="NCBIfam" id="TIGR03423">
    <property type="entry name" value="pbp2_mrdA"/>
    <property type="match status" value="1"/>
</dbReference>
<evidence type="ECO:0000256" key="13">
    <source>
        <dbReference type="ARBA" id="ARBA00023316"/>
    </source>
</evidence>
<dbReference type="Pfam" id="PF03717">
    <property type="entry name" value="PBP_dimer"/>
    <property type="match status" value="1"/>
</dbReference>
<evidence type="ECO:0000256" key="14">
    <source>
        <dbReference type="HAMAP-Rule" id="MF_02081"/>
    </source>
</evidence>
<dbReference type="PANTHER" id="PTHR30627:SF2">
    <property type="entry name" value="PEPTIDOGLYCAN D,D-TRANSPEPTIDASE MRDA"/>
    <property type="match status" value="1"/>
</dbReference>
<evidence type="ECO:0000256" key="15">
    <source>
        <dbReference type="SAM" id="MobiDB-lite"/>
    </source>
</evidence>
<reference evidence="19" key="1">
    <citation type="journal article" date="2020" name="MBio">
        <title>Horizontal gene transfer to a defensive symbiont with a reduced genome amongst a multipartite beetle microbiome.</title>
        <authorList>
            <person name="Waterworth S.C."/>
            <person name="Florez L.V."/>
            <person name="Rees E.R."/>
            <person name="Hertweck C."/>
            <person name="Kaltenpoth M."/>
            <person name="Kwan J.C."/>
        </authorList>
    </citation>
    <scope>NUCLEOTIDE SEQUENCE [LARGE SCALE GENOMIC DNA]</scope>
</reference>
<evidence type="ECO:0000256" key="5">
    <source>
        <dbReference type="ARBA" id="ARBA00022645"/>
    </source>
</evidence>
<comment type="similarity">
    <text evidence="14">Belongs to the transpeptidase family. MrdA subfamily.</text>
</comment>
<feature type="domain" description="Penicillin-binding protein dimerisation" evidence="17">
    <location>
        <begin position="65"/>
        <end position="233"/>
    </location>
</feature>
<feature type="compositionally biased region" description="Pro residues" evidence="15">
    <location>
        <begin position="661"/>
        <end position="674"/>
    </location>
</feature>
<keyword evidence="11 14" id="KW-1133">Transmembrane helix</keyword>
<evidence type="ECO:0000256" key="8">
    <source>
        <dbReference type="ARBA" id="ARBA00022801"/>
    </source>
</evidence>
<keyword evidence="8 14" id="KW-0378">Hydrolase</keyword>
<dbReference type="InterPro" id="IPR050515">
    <property type="entry name" value="Beta-lactam/transpept"/>
</dbReference>
<dbReference type="SUPFAM" id="SSF56519">
    <property type="entry name" value="Penicillin binding protein dimerisation domain"/>
    <property type="match status" value="1"/>
</dbReference>
<comment type="function">
    <text evidence="14">Catalyzes cross-linking of the peptidoglycan cell wall.</text>
</comment>
<dbReference type="Gene3D" id="3.40.710.10">
    <property type="entry name" value="DD-peptidase/beta-lactamase superfamily"/>
    <property type="match status" value="1"/>
</dbReference>
<evidence type="ECO:0000256" key="9">
    <source>
        <dbReference type="ARBA" id="ARBA00022960"/>
    </source>
</evidence>
<evidence type="ECO:0000256" key="2">
    <source>
        <dbReference type="ARBA" id="ARBA00004236"/>
    </source>
</evidence>
<feature type="domain" description="Penicillin-binding protein transpeptidase" evidence="16">
    <location>
        <begin position="266"/>
        <end position="603"/>
    </location>
</feature>
<accession>A0A7V8FFZ5</accession>
<comment type="subcellular location">
    <subcellularLocation>
        <location evidence="14">Cell inner membrane</location>
        <topology evidence="14">Single-pass membrane protein</topology>
    </subcellularLocation>
    <subcellularLocation>
        <location evidence="2">Cell membrane</location>
    </subcellularLocation>
    <subcellularLocation>
        <location evidence="1">Membrane</location>
        <topology evidence="1">Single-pass membrane protein</topology>
    </subcellularLocation>
</comment>
<evidence type="ECO:0000256" key="4">
    <source>
        <dbReference type="ARBA" id="ARBA00022519"/>
    </source>
</evidence>
<dbReference type="AlphaFoldDB" id="A0A7V8FFZ5"/>
<dbReference type="GO" id="GO:0006508">
    <property type="term" value="P:proteolysis"/>
    <property type="evidence" value="ECO:0007669"/>
    <property type="project" value="UniProtKB-KW"/>
</dbReference>
<name>A0A7V8FFZ5_STEMA</name>
<keyword evidence="10 14" id="KW-0573">Peptidoglycan synthesis</keyword>
<dbReference type="Proteomes" id="UP000487117">
    <property type="component" value="Unassembled WGS sequence"/>
</dbReference>
<dbReference type="SUPFAM" id="SSF56601">
    <property type="entry name" value="beta-lactamase/transpeptidase-like"/>
    <property type="match status" value="1"/>
</dbReference>
<dbReference type="GO" id="GO:0009252">
    <property type="term" value="P:peptidoglycan biosynthetic process"/>
    <property type="evidence" value="ECO:0007669"/>
    <property type="project" value="UniProtKB-UniRule"/>
</dbReference>
<comment type="caution">
    <text evidence="18">The sequence shown here is derived from an EMBL/GenBank/DDBJ whole genome shotgun (WGS) entry which is preliminary data.</text>
</comment>
<organism evidence="18 19">
    <name type="scientific">Stenotrophomonas maltophilia</name>
    <name type="common">Pseudomonas maltophilia</name>
    <name type="synonym">Xanthomonas maltophilia</name>
    <dbReference type="NCBI Taxonomy" id="40324"/>
    <lineage>
        <taxon>Bacteria</taxon>
        <taxon>Pseudomonadati</taxon>
        <taxon>Pseudomonadota</taxon>
        <taxon>Gammaproteobacteria</taxon>
        <taxon>Lysobacterales</taxon>
        <taxon>Lysobacteraceae</taxon>
        <taxon>Stenotrophomonas</taxon>
        <taxon>Stenotrophomonas maltophilia group</taxon>
    </lineage>
</organism>
<comment type="caution">
    <text evidence="14">Lacks conserved residue(s) required for the propagation of feature annotation.</text>
</comment>
<keyword evidence="13 14" id="KW-0961">Cell wall biogenesis/degradation</keyword>
<dbReference type="GO" id="GO:0008360">
    <property type="term" value="P:regulation of cell shape"/>
    <property type="evidence" value="ECO:0007669"/>
    <property type="project" value="UniProtKB-KW"/>
</dbReference>
<dbReference type="Pfam" id="PF00905">
    <property type="entry name" value="Transpeptidase"/>
    <property type="match status" value="1"/>
</dbReference>
<feature type="compositionally biased region" description="Low complexity" evidence="15">
    <location>
        <begin position="675"/>
        <end position="686"/>
    </location>
</feature>
<evidence type="ECO:0000256" key="1">
    <source>
        <dbReference type="ARBA" id="ARBA00004167"/>
    </source>
</evidence>
<keyword evidence="3 14" id="KW-1003">Cell membrane</keyword>
<dbReference type="InterPro" id="IPR012338">
    <property type="entry name" value="Beta-lactam/transpept-like"/>
</dbReference>
<evidence type="ECO:0000256" key="12">
    <source>
        <dbReference type="ARBA" id="ARBA00023136"/>
    </source>
</evidence>
<evidence type="ECO:0000256" key="11">
    <source>
        <dbReference type="ARBA" id="ARBA00022989"/>
    </source>
</evidence>
<dbReference type="UniPathway" id="UPA00219"/>